<dbReference type="EMBL" id="HBFR01011396">
    <property type="protein sequence ID" value="CAD8881035.1"/>
    <property type="molecule type" value="Transcribed_RNA"/>
</dbReference>
<evidence type="ECO:0000313" key="2">
    <source>
        <dbReference type="EMBL" id="CAD8881035.1"/>
    </source>
</evidence>
<dbReference type="EMBL" id="HBFR01011398">
    <property type="protein sequence ID" value="CAD8881037.1"/>
    <property type="molecule type" value="Transcribed_RNA"/>
</dbReference>
<feature type="region of interest" description="Disordered" evidence="1">
    <location>
        <begin position="1"/>
        <end position="140"/>
    </location>
</feature>
<evidence type="ECO:0000313" key="3">
    <source>
        <dbReference type="EMBL" id="CAD8881037.1"/>
    </source>
</evidence>
<sequence length="140" mass="15620">MKRIVLIRGIPQPPANRHDRERNPTHAKKRTTKVSGAPLAPPRDPPRCHSRDRKHSQHDAPGDDGLLVDQLLEPALPHAAAGDLTETREGAQNENDVTVDAHDRLREGRRRKTGVKEEGDEDGKGRREGEGRRSVFLDNS</sequence>
<dbReference type="AlphaFoldDB" id="A0A6U5EVQ4"/>
<proteinExistence type="predicted"/>
<protein>
    <submittedName>
        <fullName evidence="3">Uncharacterized protein</fullName>
    </submittedName>
</protein>
<evidence type="ECO:0000256" key="1">
    <source>
        <dbReference type="SAM" id="MobiDB-lite"/>
    </source>
</evidence>
<accession>A0A6U5EVQ4</accession>
<name>A0A6U5EVQ4_9STRA</name>
<reference evidence="3" key="1">
    <citation type="submission" date="2021-01" db="EMBL/GenBank/DDBJ databases">
        <authorList>
            <person name="Corre E."/>
            <person name="Pelletier E."/>
            <person name="Niang G."/>
            <person name="Scheremetjew M."/>
            <person name="Finn R."/>
            <person name="Kale V."/>
            <person name="Holt S."/>
            <person name="Cochrane G."/>
            <person name="Meng A."/>
            <person name="Brown T."/>
            <person name="Cohen L."/>
        </authorList>
    </citation>
    <scope>NUCLEOTIDE SEQUENCE</scope>
    <source>
        <strain evidence="3">308</strain>
    </source>
</reference>
<feature type="compositionally biased region" description="Basic and acidic residues" evidence="1">
    <location>
        <begin position="114"/>
        <end position="140"/>
    </location>
</feature>
<gene>
    <name evidence="2" type="ORF">CHYS00102_LOCUS8222</name>
    <name evidence="3" type="ORF">CHYS00102_LOCUS8224</name>
</gene>
<organism evidence="3">
    <name type="scientific">Corethron hystrix</name>
    <dbReference type="NCBI Taxonomy" id="216773"/>
    <lineage>
        <taxon>Eukaryota</taxon>
        <taxon>Sar</taxon>
        <taxon>Stramenopiles</taxon>
        <taxon>Ochrophyta</taxon>
        <taxon>Bacillariophyta</taxon>
        <taxon>Coscinodiscophyceae</taxon>
        <taxon>Corethrophycidae</taxon>
        <taxon>Corethrales</taxon>
        <taxon>Corethraceae</taxon>
        <taxon>Corethron</taxon>
    </lineage>
</organism>